<keyword evidence="4 6" id="KW-1133">Transmembrane helix</keyword>
<dbReference type="PANTHER" id="PTHR32322:SF9">
    <property type="entry name" value="AMINO-ACID METABOLITE EFFLUX PUMP-RELATED"/>
    <property type="match status" value="1"/>
</dbReference>
<evidence type="ECO:0000256" key="1">
    <source>
        <dbReference type="ARBA" id="ARBA00004141"/>
    </source>
</evidence>
<feature type="transmembrane region" description="Helical" evidence="6">
    <location>
        <begin position="124"/>
        <end position="146"/>
    </location>
</feature>
<feature type="transmembrane region" description="Helical" evidence="6">
    <location>
        <begin position="287"/>
        <end position="310"/>
    </location>
</feature>
<dbReference type="RefSeq" id="WP_239266187.1">
    <property type="nucleotide sequence ID" value="NZ_JAKRCV010000076.1"/>
</dbReference>
<dbReference type="SUPFAM" id="SSF103481">
    <property type="entry name" value="Multidrug resistance efflux transporter EmrE"/>
    <property type="match status" value="2"/>
</dbReference>
<keyword evidence="9" id="KW-1185">Reference proteome</keyword>
<evidence type="ECO:0000256" key="3">
    <source>
        <dbReference type="ARBA" id="ARBA00022692"/>
    </source>
</evidence>
<feature type="transmembrane region" description="Helical" evidence="6">
    <location>
        <begin position="259"/>
        <end position="281"/>
    </location>
</feature>
<evidence type="ECO:0000259" key="7">
    <source>
        <dbReference type="Pfam" id="PF00892"/>
    </source>
</evidence>
<evidence type="ECO:0000256" key="2">
    <source>
        <dbReference type="ARBA" id="ARBA00007362"/>
    </source>
</evidence>
<proteinExistence type="inferred from homology"/>
<evidence type="ECO:0000313" key="9">
    <source>
        <dbReference type="Proteomes" id="UP001521931"/>
    </source>
</evidence>
<organism evidence="8 9">
    <name type="scientific">Arsenicicoccus bolidensis</name>
    <dbReference type="NCBI Taxonomy" id="229480"/>
    <lineage>
        <taxon>Bacteria</taxon>
        <taxon>Bacillati</taxon>
        <taxon>Actinomycetota</taxon>
        <taxon>Actinomycetes</taxon>
        <taxon>Micrococcales</taxon>
        <taxon>Intrasporangiaceae</taxon>
        <taxon>Arsenicicoccus</taxon>
    </lineage>
</organism>
<name>A0ABS9Q6D6_9MICO</name>
<comment type="caution">
    <text evidence="8">The sequence shown here is derived from an EMBL/GenBank/DDBJ whole genome shotgun (WGS) entry which is preliminary data.</text>
</comment>
<dbReference type="Proteomes" id="UP001521931">
    <property type="component" value="Unassembled WGS sequence"/>
</dbReference>
<gene>
    <name evidence="8" type="ORF">MHL29_16285</name>
</gene>
<evidence type="ECO:0000256" key="4">
    <source>
        <dbReference type="ARBA" id="ARBA00022989"/>
    </source>
</evidence>
<evidence type="ECO:0000256" key="6">
    <source>
        <dbReference type="SAM" id="Phobius"/>
    </source>
</evidence>
<protein>
    <submittedName>
        <fullName evidence="8">DMT family transporter</fullName>
    </submittedName>
</protein>
<dbReference type="PANTHER" id="PTHR32322">
    <property type="entry name" value="INNER MEMBRANE TRANSPORTER"/>
    <property type="match status" value="1"/>
</dbReference>
<feature type="domain" description="EamA" evidence="7">
    <location>
        <begin position="153"/>
        <end position="304"/>
    </location>
</feature>
<feature type="transmembrane region" description="Helical" evidence="6">
    <location>
        <begin position="36"/>
        <end position="56"/>
    </location>
</feature>
<keyword evidence="5 6" id="KW-0472">Membrane</keyword>
<feature type="transmembrane region" description="Helical" evidence="6">
    <location>
        <begin position="152"/>
        <end position="172"/>
    </location>
</feature>
<feature type="transmembrane region" description="Helical" evidence="6">
    <location>
        <begin position="12"/>
        <end position="30"/>
    </location>
</feature>
<feature type="transmembrane region" description="Helical" evidence="6">
    <location>
        <begin position="68"/>
        <end position="89"/>
    </location>
</feature>
<reference evidence="8 9" key="1">
    <citation type="submission" date="2022-02" db="EMBL/GenBank/DDBJ databases">
        <title>Uncovering new skin microbiome diversity through culturing and metagenomics.</title>
        <authorList>
            <person name="Conlan S."/>
            <person name="Deming C."/>
            <person name="Nisc Comparative Sequencing Program N."/>
            <person name="Segre J.A."/>
        </authorList>
    </citation>
    <scope>NUCLEOTIDE SEQUENCE [LARGE SCALE GENOMIC DNA]</scope>
    <source>
        <strain evidence="8 9">ACRQZ</strain>
    </source>
</reference>
<dbReference type="EMBL" id="JAKRCV010000076">
    <property type="protein sequence ID" value="MCG7323438.1"/>
    <property type="molecule type" value="Genomic_DNA"/>
</dbReference>
<feature type="transmembrane region" description="Helical" evidence="6">
    <location>
        <begin position="228"/>
        <end position="247"/>
    </location>
</feature>
<accession>A0ABS9Q6D6</accession>
<comment type="subcellular location">
    <subcellularLocation>
        <location evidence="1">Membrane</location>
        <topology evidence="1">Multi-pass membrane protein</topology>
    </subcellularLocation>
</comment>
<dbReference type="InterPro" id="IPR050638">
    <property type="entry name" value="AA-Vitamin_Transporters"/>
</dbReference>
<dbReference type="InterPro" id="IPR000620">
    <property type="entry name" value="EamA_dom"/>
</dbReference>
<sequence>MSATRVSWQVKWIGLVLIWGSSFLLMKVGLGALAPLQISTLRVVSGAVVVVTLLHLGRGRLPSERRAWLHLQVVGFFLCTAPFTLFALGETRVSSALAGIGNAVTPIATVVLTMLFVRDEHYSLPRLAGVVLGFVGVVVIMQPWAVHERPDLLGFAMTLAAGTCYGVGWTWHRLHLKRYDPGGLSVPAGQLVSASGQLVLLLTAWWALGGSGLSAPWSAHLARPGGSVLWPLLGVLVLGMVGTGWAFTAQFDVVRAAGATVGTSVTYLIPVVSVLLGVLVLDEHVTAWTLVGFAFVLAGAVLIGLGNRWATSHAARRAARGVGPAS</sequence>
<feature type="transmembrane region" description="Helical" evidence="6">
    <location>
        <begin position="95"/>
        <end position="117"/>
    </location>
</feature>
<feature type="transmembrane region" description="Helical" evidence="6">
    <location>
        <begin position="184"/>
        <end position="208"/>
    </location>
</feature>
<evidence type="ECO:0000313" key="8">
    <source>
        <dbReference type="EMBL" id="MCG7323438.1"/>
    </source>
</evidence>
<dbReference type="InterPro" id="IPR037185">
    <property type="entry name" value="EmrE-like"/>
</dbReference>
<feature type="domain" description="EamA" evidence="7">
    <location>
        <begin position="13"/>
        <end position="141"/>
    </location>
</feature>
<evidence type="ECO:0000256" key="5">
    <source>
        <dbReference type="ARBA" id="ARBA00023136"/>
    </source>
</evidence>
<comment type="similarity">
    <text evidence="2">Belongs to the EamA transporter family.</text>
</comment>
<keyword evidence="3 6" id="KW-0812">Transmembrane</keyword>
<dbReference type="Pfam" id="PF00892">
    <property type="entry name" value="EamA"/>
    <property type="match status" value="2"/>
</dbReference>